<dbReference type="EMBL" id="JABFTP020000021">
    <property type="protein sequence ID" value="KAL3269429.1"/>
    <property type="molecule type" value="Genomic_DNA"/>
</dbReference>
<dbReference type="Proteomes" id="UP001516400">
    <property type="component" value="Unassembled WGS sequence"/>
</dbReference>
<gene>
    <name evidence="1" type="ORF">HHI36_008499</name>
</gene>
<dbReference type="PANTHER" id="PTHR21301">
    <property type="entry name" value="REVERSE TRANSCRIPTASE"/>
    <property type="match status" value="1"/>
</dbReference>
<keyword evidence="2" id="KW-1185">Reference proteome</keyword>
<dbReference type="PANTHER" id="PTHR21301:SF10">
    <property type="entry name" value="REVERSE TRANSCRIPTASE DOMAIN-CONTAINING PROTEIN"/>
    <property type="match status" value="1"/>
</dbReference>
<sequence>MIKHLTAQILRSHKLPTTNISREEKQAFKRLRSNREITILPADKGNATVIMNTKDYEDKMAKILNDECYKETNTDPTIYLERKTKKLIERSSISMEIKKDLLPREKSFRIPKLYGLPKIHKTDNPLRPIVSAVNSPTHNVARYLAKQLQPEVETTQSYV</sequence>
<dbReference type="AlphaFoldDB" id="A0ABD2MSQ2"/>
<evidence type="ECO:0000313" key="2">
    <source>
        <dbReference type="Proteomes" id="UP001516400"/>
    </source>
</evidence>
<protein>
    <submittedName>
        <fullName evidence="1">Uncharacterized protein</fullName>
    </submittedName>
</protein>
<accession>A0ABD2MSQ2</accession>
<organism evidence="1 2">
    <name type="scientific">Cryptolaemus montrouzieri</name>
    <dbReference type="NCBI Taxonomy" id="559131"/>
    <lineage>
        <taxon>Eukaryota</taxon>
        <taxon>Metazoa</taxon>
        <taxon>Ecdysozoa</taxon>
        <taxon>Arthropoda</taxon>
        <taxon>Hexapoda</taxon>
        <taxon>Insecta</taxon>
        <taxon>Pterygota</taxon>
        <taxon>Neoptera</taxon>
        <taxon>Endopterygota</taxon>
        <taxon>Coleoptera</taxon>
        <taxon>Polyphaga</taxon>
        <taxon>Cucujiformia</taxon>
        <taxon>Coccinelloidea</taxon>
        <taxon>Coccinellidae</taxon>
        <taxon>Scymninae</taxon>
        <taxon>Scymnini</taxon>
        <taxon>Cryptolaemus</taxon>
    </lineage>
</organism>
<proteinExistence type="predicted"/>
<comment type="caution">
    <text evidence="1">The sequence shown here is derived from an EMBL/GenBank/DDBJ whole genome shotgun (WGS) entry which is preliminary data.</text>
</comment>
<evidence type="ECO:0000313" key="1">
    <source>
        <dbReference type="EMBL" id="KAL3269429.1"/>
    </source>
</evidence>
<reference evidence="1 2" key="1">
    <citation type="journal article" date="2021" name="BMC Biol.">
        <title>Horizontally acquired antibacterial genes associated with adaptive radiation of ladybird beetles.</title>
        <authorList>
            <person name="Li H.S."/>
            <person name="Tang X.F."/>
            <person name="Huang Y.H."/>
            <person name="Xu Z.Y."/>
            <person name="Chen M.L."/>
            <person name="Du X.Y."/>
            <person name="Qiu B.Y."/>
            <person name="Chen P.T."/>
            <person name="Zhang W."/>
            <person name="Slipinski A."/>
            <person name="Escalona H.E."/>
            <person name="Waterhouse R.M."/>
            <person name="Zwick A."/>
            <person name="Pang H."/>
        </authorList>
    </citation>
    <scope>NUCLEOTIDE SEQUENCE [LARGE SCALE GENOMIC DNA]</scope>
    <source>
        <strain evidence="1">SYSU2018</strain>
    </source>
</reference>
<name>A0ABD2MSQ2_9CUCU</name>